<feature type="transmembrane region" description="Helical" evidence="1">
    <location>
        <begin position="381"/>
        <end position="405"/>
    </location>
</feature>
<evidence type="ECO:0000313" key="3">
    <source>
        <dbReference type="EMBL" id="CAH0724138.1"/>
    </source>
</evidence>
<evidence type="ECO:0000259" key="2">
    <source>
        <dbReference type="Pfam" id="PF01757"/>
    </source>
</evidence>
<feature type="transmembrane region" description="Helical" evidence="1">
    <location>
        <begin position="458"/>
        <end position="477"/>
    </location>
</feature>
<feature type="transmembrane region" description="Helical" evidence="1">
    <location>
        <begin position="53"/>
        <end position="74"/>
    </location>
</feature>
<gene>
    <name evidence="3" type="ORF">BINO364_LOCUS9892</name>
</gene>
<sequence>MTRCGAEGPDTWHDAAQRCINKSLADYGLEAKVLPIRFCSSPEIEKPSMSAKAFIVVNLTIQTLTLLATGLHVLGRRRCGRLADNKYILALSLKRNWQELSSVRTNPKIENQNTYCDLSFLEGIRFFGTVVVVLTHISITYTHSYIDNPDFLEHMYDSFSGRAGFNMLLWLQIFFSITGFLTAYSTLVSSEKSSLTFLKCCLAILNRYIRITPVAIFTLWFITTWYPRLGSGPHWTLQVLREAQDCSERWWLSLLYIHNYLPLGNFCMGHTWYLAADMQLHILGMFMLLLFIRWRRTVKPVIFLILLGSIVSSGLSAYFYNLTPIITSQSPESVASMFKDSQTIMKLYLPVWMNLSGYFLGIATAFICYDNQVHGVRLSEIKWFNVLFHLAPCVAVMVTFLGVVFLAEKKPPLLVGFIYSSLDRFIVALCFNIFVLGCISNCQSILRSTFSWPGFRMLGRLSYSVFIIHFIILRLAVVTNTQLGHASSYSMISLLIGGVVTSYVVAIPVCLIIEMPSVQLWKAFLSSDKQKSE</sequence>
<feature type="transmembrane region" description="Helical" evidence="1">
    <location>
        <begin position="126"/>
        <end position="146"/>
    </location>
</feature>
<feature type="transmembrane region" description="Helical" evidence="1">
    <location>
        <begin position="166"/>
        <end position="187"/>
    </location>
</feature>
<dbReference type="InterPro" id="IPR002656">
    <property type="entry name" value="Acyl_transf_3_dom"/>
</dbReference>
<feature type="transmembrane region" description="Helical" evidence="1">
    <location>
        <begin position="425"/>
        <end position="446"/>
    </location>
</feature>
<keyword evidence="1" id="KW-0812">Transmembrane</keyword>
<dbReference type="InterPro" id="IPR052728">
    <property type="entry name" value="O2_lipid_transport_reg"/>
</dbReference>
<keyword evidence="4" id="KW-1185">Reference proteome</keyword>
<dbReference type="AlphaFoldDB" id="A0A8J9VK91"/>
<feature type="non-terminal residue" evidence="3">
    <location>
        <position position="533"/>
    </location>
</feature>
<dbReference type="PANTHER" id="PTHR11161:SF22">
    <property type="entry name" value="ACYLTRANSFERASE 3 DOMAIN-CONTAINING PROTEIN-RELATED"/>
    <property type="match status" value="1"/>
</dbReference>
<dbReference type="GO" id="GO:0016747">
    <property type="term" value="F:acyltransferase activity, transferring groups other than amino-acyl groups"/>
    <property type="evidence" value="ECO:0007669"/>
    <property type="project" value="InterPro"/>
</dbReference>
<feature type="domain" description="Acyltransferase 3" evidence="2">
    <location>
        <begin position="120"/>
        <end position="511"/>
    </location>
</feature>
<evidence type="ECO:0000313" key="4">
    <source>
        <dbReference type="Proteomes" id="UP000838878"/>
    </source>
</evidence>
<feature type="transmembrane region" description="Helical" evidence="1">
    <location>
        <begin position="489"/>
        <end position="513"/>
    </location>
</feature>
<evidence type="ECO:0000256" key="1">
    <source>
        <dbReference type="SAM" id="Phobius"/>
    </source>
</evidence>
<dbReference type="PANTHER" id="PTHR11161">
    <property type="entry name" value="O-ACYLTRANSFERASE"/>
    <property type="match status" value="1"/>
</dbReference>
<feature type="transmembrane region" description="Helical" evidence="1">
    <location>
        <begin position="347"/>
        <end position="369"/>
    </location>
</feature>
<dbReference type="Proteomes" id="UP000838878">
    <property type="component" value="Chromosome 4"/>
</dbReference>
<dbReference type="EMBL" id="OV170224">
    <property type="protein sequence ID" value="CAH0724138.1"/>
    <property type="molecule type" value="Genomic_DNA"/>
</dbReference>
<feature type="transmembrane region" description="Helical" evidence="1">
    <location>
        <begin position="208"/>
        <end position="226"/>
    </location>
</feature>
<feature type="transmembrane region" description="Helical" evidence="1">
    <location>
        <begin position="301"/>
        <end position="320"/>
    </location>
</feature>
<feature type="transmembrane region" description="Helical" evidence="1">
    <location>
        <begin position="272"/>
        <end position="292"/>
    </location>
</feature>
<accession>A0A8J9VK91</accession>
<reference evidence="3" key="1">
    <citation type="submission" date="2021-12" db="EMBL/GenBank/DDBJ databases">
        <authorList>
            <person name="Martin H S."/>
        </authorList>
    </citation>
    <scope>NUCLEOTIDE SEQUENCE</scope>
</reference>
<dbReference type="Pfam" id="PF01757">
    <property type="entry name" value="Acyl_transf_3"/>
    <property type="match status" value="1"/>
</dbReference>
<name>A0A8J9VK91_9NEOP</name>
<proteinExistence type="predicted"/>
<dbReference type="OrthoDB" id="10265389at2759"/>
<keyword evidence="1" id="KW-1133">Transmembrane helix</keyword>
<keyword evidence="1" id="KW-0472">Membrane</keyword>
<organism evidence="3 4">
    <name type="scientific">Brenthis ino</name>
    <name type="common">lesser marbled fritillary</name>
    <dbReference type="NCBI Taxonomy" id="405034"/>
    <lineage>
        <taxon>Eukaryota</taxon>
        <taxon>Metazoa</taxon>
        <taxon>Ecdysozoa</taxon>
        <taxon>Arthropoda</taxon>
        <taxon>Hexapoda</taxon>
        <taxon>Insecta</taxon>
        <taxon>Pterygota</taxon>
        <taxon>Neoptera</taxon>
        <taxon>Endopterygota</taxon>
        <taxon>Lepidoptera</taxon>
        <taxon>Glossata</taxon>
        <taxon>Ditrysia</taxon>
        <taxon>Papilionoidea</taxon>
        <taxon>Nymphalidae</taxon>
        <taxon>Heliconiinae</taxon>
        <taxon>Argynnini</taxon>
        <taxon>Brenthis</taxon>
    </lineage>
</organism>
<protein>
    <recommendedName>
        <fullName evidence="2">Acyltransferase 3 domain-containing protein</fullName>
    </recommendedName>
</protein>